<dbReference type="Proteomes" id="UP001162992">
    <property type="component" value="Chromosome 4"/>
</dbReference>
<name>A0ACC2DZF1_DIPCM</name>
<keyword evidence="2" id="KW-1185">Reference proteome</keyword>
<comment type="caution">
    <text evidence="1">The sequence shown here is derived from an EMBL/GenBank/DDBJ whole genome shotgun (WGS) entry which is preliminary data.</text>
</comment>
<proteinExistence type="predicted"/>
<dbReference type="EMBL" id="CM055095">
    <property type="protein sequence ID" value="KAJ7559594.1"/>
    <property type="molecule type" value="Genomic_DNA"/>
</dbReference>
<accession>A0ACC2DZF1</accession>
<protein>
    <submittedName>
        <fullName evidence="1">Uncharacterized protein</fullName>
    </submittedName>
</protein>
<organism evidence="1 2">
    <name type="scientific">Diphasiastrum complanatum</name>
    <name type="common">Issler's clubmoss</name>
    <name type="synonym">Lycopodium complanatum</name>
    <dbReference type="NCBI Taxonomy" id="34168"/>
    <lineage>
        <taxon>Eukaryota</taxon>
        <taxon>Viridiplantae</taxon>
        <taxon>Streptophyta</taxon>
        <taxon>Embryophyta</taxon>
        <taxon>Tracheophyta</taxon>
        <taxon>Lycopodiopsida</taxon>
        <taxon>Lycopodiales</taxon>
        <taxon>Lycopodiaceae</taxon>
        <taxon>Lycopodioideae</taxon>
        <taxon>Diphasiastrum</taxon>
    </lineage>
</organism>
<gene>
    <name evidence="1" type="ORF">O6H91_04G092600</name>
</gene>
<evidence type="ECO:0000313" key="2">
    <source>
        <dbReference type="Proteomes" id="UP001162992"/>
    </source>
</evidence>
<sequence length="507" mass="57549">MVHFEFAYNNPLFSDTILHLEVVSSPPSPSSPTPVRLEFQPKALLQKPIHGHEDIEVAKALPETENSCCGEMTGQTKKIYVSSVILAAHSDYFMRLYLGGMSESNTGIATLQVSEEEQKGLQCLIQYMYTGRLVELLDAESTITLLSLADRFAISSCMEPLAEVLKNFPNSLNDCLLILGLPESLKANKSVHPVVEQCRNYLAQQFQNISLRKADFLALNIEGVKVVLDSDTVIVSYEEEVFNFMLEWLETNCHDPDDKLQASKEIAEVVRFPWMTGDFLVDVVTACPQMQSEACQALVMEALKFKSYTHSRQQQMIWKKTNHNRYRPRNNLILENFWGNSKTFIVKQTDVSCQVYFEFPLELVICTGQIFQSRPFSLGGKYLFNLEARHGPIRTSCNQQVTCCISLVLEPCSLPKVSEPYPHRNILEYNIAMKRDYSQNYETKASGSHVLPAAQVAGTCITFPEFFSGWFIERGFSFPRWNLTINGPVFLRLDLGLRVEEILDVKL</sequence>
<evidence type="ECO:0000313" key="1">
    <source>
        <dbReference type="EMBL" id="KAJ7559594.1"/>
    </source>
</evidence>
<reference evidence="2" key="1">
    <citation type="journal article" date="2024" name="Proc. Natl. Acad. Sci. U.S.A.">
        <title>Extraordinary preservation of gene collinearity over three hundred million years revealed in homosporous lycophytes.</title>
        <authorList>
            <person name="Li C."/>
            <person name="Wickell D."/>
            <person name="Kuo L.Y."/>
            <person name="Chen X."/>
            <person name="Nie B."/>
            <person name="Liao X."/>
            <person name="Peng D."/>
            <person name="Ji J."/>
            <person name="Jenkins J."/>
            <person name="Williams M."/>
            <person name="Shu S."/>
            <person name="Plott C."/>
            <person name="Barry K."/>
            <person name="Rajasekar S."/>
            <person name="Grimwood J."/>
            <person name="Han X."/>
            <person name="Sun S."/>
            <person name="Hou Z."/>
            <person name="He W."/>
            <person name="Dai G."/>
            <person name="Sun C."/>
            <person name="Schmutz J."/>
            <person name="Leebens-Mack J.H."/>
            <person name="Li F.W."/>
            <person name="Wang L."/>
        </authorList>
    </citation>
    <scope>NUCLEOTIDE SEQUENCE [LARGE SCALE GENOMIC DNA]</scope>
    <source>
        <strain evidence="2">cv. PW_Plant_1</strain>
    </source>
</reference>